<dbReference type="Pfam" id="PF01288">
    <property type="entry name" value="HPPK"/>
    <property type="match status" value="1"/>
</dbReference>
<dbReference type="GO" id="GO:0046656">
    <property type="term" value="P:folic acid biosynthetic process"/>
    <property type="evidence" value="ECO:0007669"/>
    <property type="project" value="UniProtKB-KW"/>
</dbReference>
<dbReference type="EMBL" id="CALTRL010005715">
    <property type="protein sequence ID" value="CAH7685227.1"/>
    <property type="molecule type" value="Genomic_DNA"/>
</dbReference>
<proteinExistence type="inferred from homology"/>
<keyword evidence="19" id="KW-0289">Folate biosynthesis</keyword>
<comment type="function">
    <text evidence="21">Catalyzes three sequential steps of tetrahydrofolate biosynthesis.</text>
</comment>
<evidence type="ECO:0000256" key="18">
    <source>
        <dbReference type="ARBA" id="ARBA00022842"/>
    </source>
</evidence>
<evidence type="ECO:0000256" key="14">
    <source>
        <dbReference type="ARBA" id="ARBA00022723"/>
    </source>
</evidence>
<sequence length="537" mass="59485">MTISRTTHSFFTLARAKVFTELLKEYTVLRNIRSISSGCTRDNDLSNRLNTYCLGLGSNLGDRLGNISSAIDSLCSSIESGGASAKLLDSSFLYETDPMYLIDQPKFLNAACKISTPLNPLDLLKTIKRIEEGQGRIISQTSKEYVPNGPRPIDLDILLYNQNIIDLENLKIPHVGLNSREFVLRPLNDISGDSIHPVLQKPISLLLSELKRLTGSSTSSSDVKRIHPISFPGYQTLELTKRTHLMSIVNCTPDSFSDPGKSFSLNDAITNSLRHVEQGADIIDIGGMSTRPNAMDVPIEEEIRRTVPVIEALRRDHHLKAHISIDTFRSETAEAAVRAGATIINDVSGGMADPRMSSTVARLGVPYVMMHMRGDPKTMVRMSSYEQDDVLGGVRRELRLRLKSSIEAGIKRWNVILDPGIGFAKDLRGNCILIDSLDKLCPDDDEIHVKNGSDERWSPDPLKGLPILVGPSRKRFIGQLLSQPVSDHQPEKDRLMGTVAVCVESVLKGARIIRVHDTLQIKQAIQVIDGIRKESIR</sequence>
<keyword evidence="20" id="KW-0511">Multifunctional enzyme</keyword>
<comment type="catalytic activity">
    <reaction evidence="1">
        <text>(7,8-dihydropterin-6-yl)methyl diphosphate + 4-aminobenzoate = 7,8-dihydropteroate + diphosphate</text>
        <dbReference type="Rhea" id="RHEA:19949"/>
        <dbReference type="ChEBI" id="CHEBI:17836"/>
        <dbReference type="ChEBI" id="CHEBI:17839"/>
        <dbReference type="ChEBI" id="CHEBI:33019"/>
        <dbReference type="ChEBI" id="CHEBI:72950"/>
        <dbReference type="EC" id="2.5.1.15"/>
    </reaction>
</comment>
<dbReference type="GO" id="GO:0046654">
    <property type="term" value="P:tetrahydrofolate biosynthetic process"/>
    <property type="evidence" value="ECO:0007669"/>
    <property type="project" value="TreeGrafter"/>
</dbReference>
<evidence type="ECO:0000256" key="9">
    <source>
        <dbReference type="ARBA" id="ARBA00009951"/>
    </source>
</evidence>
<dbReference type="GO" id="GO:0003848">
    <property type="term" value="F:2-amino-4-hydroxy-6-hydroxymethyldihydropteridine diphosphokinase activity"/>
    <property type="evidence" value="ECO:0007669"/>
    <property type="project" value="UniProtKB-EC"/>
</dbReference>
<evidence type="ECO:0000256" key="20">
    <source>
        <dbReference type="ARBA" id="ARBA00023268"/>
    </source>
</evidence>
<organism evidence="26 27">
    <name type="scientific">Phakopsora pachyrhizi</name>
    <name type="common">Asian soybean rust disease fungus</name>
    <dbReference type="NCBI Taxonomy" id="170000"/>
    <lineage>
        <taxon>Eukaryota</taxon>
        <taxon>Fungi</taxon>
        <taxon>Dikarya</taxon>
        <taxon>Basidiomycota</taxon>
        <taxon>Pucciniomycotina</taxon>
        <taxon>Pucciniomycetes</taxon>
        <taxon>Pucciniales</taxon>
        <taxon>Phakopsoraceae</taxon>
        <taxon>Phakopsora</taxon>
    </lineage>
</organism>
<comment type="catalytic activity">
    <reaction evidence="3">
        <text>7,8-dihydroneopterin = 6-hydroxymethyl-7,8-dihydropterin + glycolaldehyde</text>
        <dbReference type="Rhea" id="RHEA:10540"/>
        <dbReference type="ChEBI" id="CHEBI:17001"/>
        <dbReference type="ChEBI" id="CHEBI:17071"/>
        <dbReference type="ChEBI" id="CHEBI:44841"/>
        <dbReference type="EC" id="4.1.2.25"/>
    </reaction>
</comment>
<dbReference type="GO" id="GO:0004156">
    <property type="term" value="F:dihydropteroate synthase activity"/>
    <property type="evidence" value="ECO:0007669"/>
    <property type="project" value="UniProtKB-EC"/>
</dbReference>
<keyword evidence="27" id="KW-1185">Reference proteome</keyword>
<evidence type="ECO:0000256" key="5">
    <source>
        <dbReference type="ARBA" id="ARBA00004763"/>
    </source>
</evidence>
<dbReference type="AlphaFoldDB" id="A0AAV0BGQ9"/>
<comment type="pathway">
    <text evidence="5">Cofactor biosynthesis; tetrahydrofolate biosynthesis; 7,8-dihydrofolate from 2-amino-4-hydroxy-6-hydroxymethyl-7,8-dihydropteridine diphosphate and 4-aminobenzoate: step 1/2.</text>
</comment>
<evidence type="ECO:0000259" key="25">
    <source>
        <dbReference type="PROSITE" id="PS50972"/>
    </source>
</evidence>
<dbReference type="PANTHER" id="PTHR20941:SF1">
    <property type="entry name" value="FOLIC ACID SYNTHESIS PROTEIN FOL1"/>
    <property type="match status" value="1"/>
</dbReference>
<evidence type="ECO:0000256" key="6">
    <source>
        <dbReference type="ARBA" id="ARBA00005013"/>
    </source>
</evidence>
<evidence type="ECO:0000256" key="16">
    <source>
        <dbReference type="ARBA" id="ARBA00022777"/>
    </source>
</evidence>
<gene>
    <name evidence="26" type="ORF">PPACK8108_LOCUS19714</name>
</gene>
<keyword evidence="16" id="KW-0418">Kinase</keyword>
<evidence type="ECO:0000313" key="27">
    <source>
        <dbReference type="Proteomes" id="UP001153365"/>
    </source>
</evidence>
<dbReference type="InterPro" id="IPR035907">
    <property type="entry name" value="Hppk_sf"/>
</dbReference>
<dbReference type="PROSITE" id="PS50972">
    <property type="entry name" value="PTERIN_BINDING"/>
    <property type="match status" value="1"/>
</dbReference>
<keyword evidence="14" id="KW-0479">Metal-binding</keyword>
<dbReference type="EC" id="4.1.2.25" evidence="11"/>
<dbReference type="InterPro" id="IPR011005">
    <property type="entry name" value="Dihydropteroate_synth-like_sf"/>
</dbReference>
<reference evidence="26" key="1">
    <citation type="submission" date="2022-06" db="EMBL/GenBank/DDBJ databases">
        <authorList>
            <consortium name="SYNGENTA / RWTH Aachen University"/>
        </authorList>
    </citation>
    <scope>NUCLEOTIDE SEQUENCE</scope>
</reference>
<dbReference type="InterPro" id="IPR000550">
    <property type="entry name" value="Hppk"/>
</dbReference>
<dbReference type="Pfam" id="PF00809">
    <property type="entry name" value="Pterin_bind"/>
    <property type="match status" value="1"/>
</dbReference>
<evidence type="ECO:0000256" key="12">
    <source>
        <dbReference type="ARBA" id="ARBA00013253"/>
    </source>
</evidence>
<comment type="pathway">
    <text evidence="6">Cofactor biosynthesis; tetrahydrofolate biosynthesis; 2-amino-4-hydroxy-6-hydroxymethyl-7,8-dihydropteridine diphosphate from 7,8-dihydroneopterin triphosphate: step 3/4.</text>
</comment>
<keyword evidence="17" id="KW-0067">ATP-binding</keyword>
<evidence type="ECO:0000256" key="17">
    <source>
        <dbReference type="ARBA" id="ARBA00022840"/>
    </source>
</evidence>
<comment type="similarity">
    <text evidence="9">In the C-terminal section; belongs to the DHPS family.</text>
</comment>
<dbReference type="GO" id="GO:0005740">
    <property type="term" value="C:mitochondrial envelope"/>
    <property type="evidence" value="ECO:0007669"/>
    <property type="project" value="TreeGrafter"/>
</dbReference>
<comment type="cofactor">
    <cofactor evidence="4">
        <name>Mg(2+)</name>
        <dbReference type="ChEBI" id="CHEBI:18420"/>
    </cofactor>
</comment>
<evidence type="ECO:0000256" key="11">
    <source>
        <dbReference type="ARBA" id="ARBA00013043"/>
    </source>
</evidence>
<evidence type="ECO:0000256" key="3">
    <source>
        <dbReference type="ARBA" id="ARBA00001353"/>
    </source>
</evidence>
<dbReference type="EC" id="2.5.1.15" evidence="10"/>
<dbReference type="EC" id="2.7.6.3" evidence="12"/>
<evidence type="ECO:0000256" key="15">
    <source>
        <dbReference type="ARBA" id="ARBA00022741"/>
    </source>
</evidence>
<dbReference type="Proteomes" id="UP001153365">
    <property type="component" value="Unassembled WGS sequence"/>
</dbReference>
<evidence type="ECO:0000256" key="1">
    <source>
        <dbReference type="ARBA" id="ARBA00000012"/>
    </source>
</evidence>
<evidence type="ECO:0000256" key="2">
    <source>
        <dbReference type="ARBA" id="ARBA00000198"/>
    </source>
</evidence>
<comment type="similarity">
    <text evidence="22">In the central section; belongs to the HPPK family.</text>
</comment>
<evidence type="ECO:0000256" key="4">
    <source>
        <dbReference type="ARBA" id="ARBA00001946"/>
    </source>
</evidence>
<evidence type="ECO:0000256" key="10">
    <source>
        <dbReference type="ARBA" id="ARBA00012458"/>
    </source>
</evidence>
<evidence type="ECO:0000256" key="19">
    <source>
        <dbReference type="ARBA" id="ARBA00022909"/>
    </source>
</evidence>
<dbReference type="NCBIfam" id="TIGR01498">
    <property type="entry name" value="folK"/>
    <property type="match status" value="1"/>
</dbReference>
<evidence type="ECO:0000256" key="13">
    <source>
        <dbReference type="ARBA" id="ARBA00022679"/>
    </source>
</evidence>
<evidence type="ECO:0000256" key="23">
    <source>
        <dbReference type="ARBA" id="ARBA00067568"/>
    </source>
</evidence>
<dbReference type="PROSITE" id="PS00793">
    <property type="entry name" value="DHPS_2"/>
    <property type="match status" value="1"/>
</dbReference>
<dbReference type="GO" id="GO:0046872">
    <property type="term" value="F:metal ion binding"/>
    <property type="evidence" value="ECO:0007669"/>
    <property type="project" value="UniProtKB-KW"/>
</dbReference>
<dbReference type="PANTHER" id="PTHR20941">
    <property type="entry name" value="FOLATE SYNTHESIS PROTEINS"/>
    <property type="match status" value="1"/>
</dbReference>
<evidence type="ECO:0000256" key="8">
    <source>
        <dbReference type="ARBA" id="ARBA00009640"/>
    </source>
</evidence>
<dbReference type="SMR" id="A0AAV0BGQ9"/>
<evidence type="ECO:0000256" key="22">
    <source>
        <dbReference type="ARBA" id="ARBA00061548"/>
    </source>
</evidence>
<dbReference type="InterPro" id="IPR006390">
    <property type="entry name" value="DHP_synth_dom"/>
</dbReference>
<comment type="catalytic activity">
    <reaction evidence="2">
        <text>6-hydroxymethyl-7,8-dihydropterin + ATP = (7,8-dihydropterin-6-yl)methyl diphosphate + AMP + H(+)</text>
        <dbReference type="Rhea" id="RHEA:11412"/>
        <dbReference type="ChEBI" id="CHEBI:15378"/>
        <dbReference type="ChEBI" id="CHEBI:30616"/>
        <dbReference type="ChEBI" id="CHEBI:44841"/>
        <dbReference type="ChEBI" id="CHEBI:72950"/>
        <dbReference type="ChEBI" id="CHEBI:456215"/>
        <dbReference type="EC" id="2.7.6.3"/>
    </reaction>
</comment>
<comment type="pathway">
    <text evidence="7">Cofactor biosynthesis; tetrahydrofolate biosynthesis; 2-amino-4-hydroxy-6-hydroxymethyl-7,8-dihydropteridine diphosphate from 7,8-dihydroneopterin triphosphate: step 4/4.</text>
</comment>
<dbReference type="CDD" id="cd00483">
    <property type="entry name" value="HPPK"/>
    <property type="match status" value="1"/>
</dbReference>
<evidence type="ECO:0000256" key="7">
    <source>
        <dbReference type="ARBA" id="ARBA00005051"/>
    </source>
</evidence>
<keyword evidence="18" id="KW-0460">Magnesium</keyword>
<dbReference type="SUPFAM" id="SSF51717">
    <property type="entry name" value="Dihydropteroate synthetase-like"/>
    <property type="match status" value="1"/>
</dbReference>
<keyword evidence="15" id="KW-0547">Nucleotide-binding</keyword>
<evidence type="ECO:0000256" key="21">
    <source>
        <dbReference type="ARBA" id="ARBA00058009"/>
    </source>
</evidence>
<dbReference type="CDD" id="cd00739">
    <property type="entry name" value="DHPS"/>
    <property type="match status" value="1"/>
</dbReference>
<comment type="similarity">
    <text evidence="8">In the N-terminal section; belongs to the DHNA family.</text>
</comment>
<feature type="domain" description="Pterin-binding" evidence="25">
    <location>
        <begin position="243"/>
        <end position="526"/>
    </location>
</feature>
<dbReference type="FunFam" id="3.20.20.20:FF:000006">
    <property type="entry name" value="Dihydropteroate synthase"/>
    <property type="match status" value="1"/>
</dbReference>
<dbReference type="NCBIfam" id="TIGR01496">
    <property type="entry name" value="DHPS"/>
    <property type="match status" value="1"/>
</dbReference>
<dbReference type="Gene3D" id="3.30.70.560">
    <property type="entry name" value="7,8-Dihydro-6-hydroxymethylpterin-pyrophosphokinase HPPK"/>
    <property type="match status" value="1"/>
</dbReference>
<dbReference type="InterPro" id="IPR000489">
    <property type="entry name" value="Pterin-binding_dom"/>
</dbReference>
<dbReference type="InterPro" id="IPR045031">
    <property type="entry name" value="DHP_synth-like"/>
</dbReference>
<evidence type="ECO:0000256" key="24">
    <source>
        <dbReference type="ARBA" id="ARBA00068111"/>
    </source>
</evidence>
<dbReference type="GO" id="GO:0016301">
    <property type="term" value="F:kinase activity"/>
    <property type="evidence" value="ECO:0007669"/>
    <property type="project" value="UniProtKB-KW"/>
</dbReference>
<dbReference type="Gene3D" id="3.20.20.20">
    <property type="entry name" value="Dihydropteroate synthase-like"/>
    <property type="match status" value="1"/>
</dbReference>
<comment type="caution">
    <text evidence="26">The sequence shown here is derived from an EMBL/GenBank/DDBJ whole genome shotgun (WGS) entry which is preliminary data.</text>
</comment>
<evidence type="ECO:0000313" key="26">
    <source>
        <dbReference type="EMBL" id="CAH7685227.1"/>
    </source>
</evidence>
<accession>A0AAV0BGQ9</accession>
<dbReference type="GO" id="GO:0005524">
    <property type="term" value="F:ATP binding"/>
    <property type="evidence" value="ECO:0007669"/>
    <property type="project" value="UniProtKB-KW"/>
</dbReference>
<dbReference type="SUPFAM" id="SSF55083">
    <property type="entry name" value="6-hydroxymethyl-7,8-dihydropterin pyrophosphokinase, HPPK"/>
    <property type="match status" value="1"/>
</dbReference>
<name>A0AAV0BGQ9_PHAPC</name>
<protein>
    <recommendedName>
        <fullName evidence="23">Folic acid synthesis protein FOL1</fullName>
        <ecNumber evidence="10">2.5.1.15</ecNumber>
        <ecNumber evidence="12">2.7.6.3</ecNumber>
        <ecNumber evidence="11">4.1.2.25</ecNumber>
    </recommendedName>
    <alternativeName>
        <fullName evidence="24">Folic acid synthesis protein fol1</fullName>
    </alternativeName>
</protein>
<dbReference type="GO" id="GO:0004150">
    <property type="term" value="F:dihydroneopterin aldolase activity"/>
    <property type="evidence" value="ECO:0007669"/>
    <property type="project" value="UniProtKB-EC"/>
</dbReference>
<keyword evidence="13" id="KW-0808">Transferase</keyword>